<keyword evidence="13" id="KW-1185">Reference proteome</keyword>
<comment type="similarity">
    <text evidence="2 11">Belongs to the ENDOU family.</text>
</comment>
<reference evidence="14" key="1">
    <citation type="submission" date="2025-08" db="UniProtKB">
        <authorList>
            <consortium name="RefSeq"/>
        </authorList>
    </citation>
    <scope>IDENTIFICATION</scope>
</reference>
<dbReference type="SUPFAM" id="SSF142877">
    <property type="entry name" value="EndoU-like"/>
    <property type="match status" value="1"/>
</dbReference>
<keyword evidence="8 11" id="KW-0694">RNA-binding</keyword>
<organism evidence="13 14">
    <name type="scientific">Salmo salar</name>
    <name type="common">Atlantic salmon</name>
    <dbReference type="NCBI Taxonomy" id="8030"/>
    <lineage>
        <taxon>Eukaryota</taxon>
        <taxon>Metazoa</taxon>
        <taxon>Chordata</taxon>
        <taxon>Craniata</taxon>
        <taxon>Vertebrata</taxon>
        <taxon>Euteleostomi</taxon>
        <taxon>Actinopterygii</taxon>
        <taxon>Neopterygii</taxon>
        <taxon>Teleostei</taxon>
        <taxon>Protacanthopterygii</taxon>
        <taxon>Salmoniformes</taxon>
        <taxon>Salmonidae</taxon>
        <taxon>Salmoninae</taxon>
        <taxon>Salmo</taxon>
    </lineage>
</organism>
<dbReference type="InterPro" id="IPR018998">
    <property type="entry name" value="EndoU_C"/>
</dbReference>
<proteinExistence type="inferred from homology"/>
<dbReference type="EC" id="4.6.1.-" evidence="11"/>
<keyword evidence="4 11" id="KW-0540">Nuclease</keyword>
<evidence type="ECO:0000256" key="7">
    <source>
        <dbReference type="ARBA" id="ARBA00022801"/>
    </source>
</evidence>
<dbReference type="PANTHER" id="PTHR12439">
    <property type="entry name" value="PLACENTAL PROTEIN 11-RELATED"/>
    <property type="match status" value="1"/>
</dbReference>
<accession>A0ABM3ERD0</accession>
<keyword evidence="10" id="KW-0456">Lyase</keyword>
<sequence length="114" mass="13014">MIEADRELSVMVQEIWDKDVNRLKPGTDYRISLQGKARTVNADMNDDSDGAGYPLFSFVDESIFKKESFLAFISLLDNYESDTGEPETVTPEEEAENHTFLDCMLRMPTMKIAH</sequence>
<comment type="subunit">
    <text evidence="3 11">Monomer.</text>
</comment>
<evidence type="ECO:0000256" key="1">
    <source>
        <dbReference type="ARBA" id="ARBA00001936"/>
    </source>
</evidence>
<dbReference type="InterPro" id="IPR037227">
    <property type="entry name" value="EndoU-like"/>
</dbReference>
<keyword evidence="7 11" id="KW-0378">Hydrolase</keyword>
<protein>
    <recommendedName>
        <fullName evidence="11">Uridylate-specific endoribonuclease</fullName>
        <ecNumber evidence="11">4.6.1.-</ecNumber>
    </recommendedName>
</protein>
<dbReference type="RefSeq" id="XP_045573613.1">
    <property type="nucleotide sequence ID" value="XM_045717657.1"/>
</dbReference>
<evidence type="ECO:0000256" key="9">
    <source>
        <dbReference type="ARBA" id="ARBA00023211"/>
    </source>
</evidence>
<dbReference type="GeneID" id="123723863"/>
<evidence type="ECO:0000256" key="3">
    <source>
        <dbReference type="ARBA" id="ARBA00011245"/>
    </source>
</evidence>
<keyword evidence="5 11" id="KW-0479">Metal-binding</keyword>
<dbReference type="PANTHER" id="PTHR12439:SF32">
    <property type="entry name" value="URIDYLATE-SPECIFIC ENDORIBONUCLEASE B"/>
    <property type="match status" value="1"/>
</dbReference>
<evidence type="ECO:0000256" key="4">
    <source>
        <dbReference type="ARBA" id="ARBA00022722"/>
    </source>
</evidence>
<evidence type="ECO:0000256" key="5">
    <source>
        <dbReference type="ARBA" id="ARBA00022723"/>
    </source>
</evidence>
<evidence type="ECO:0000256" key="8">
    <source>
        <dbReference type="ARBA" id="ARBA00022884"/>
    </source>
</evidence>
<comment type="cofactor">
    <cofactor evidence="1 11">
        <name>Mn(2+)</name>
        <dbReference type="ChEBI" id="CHEBI:29035"/>
    </cofactor>
</comment>
<evidence type="ECO:0000256" key="10">
    <source>
        <dbReference type="ARBA" id="ARBA00023239"/>
    </source>
</evidence>
<evidence type="ECO:0000313" key="14">
    <source>
        <dbReference type="RefSeq" id="XP_045573613.1"/>
    </source>
</evidence>
<dbReference type="PROSITE" id="PS51959">
    <property type="entry name" value="ENDOU"/>
    <property type="match status" value="1"/>
</dbReference>
<evidence type="ECO:0000259" key="12">
    <source>
        <dbReference type="PROSITE" id="PS51959"/>
    </source>
</evidence>
<keyword evidence="9 11" id="KW-0464">Manganese</keyword>
<evidence type="ECO:0000256" key="11">
    <source>
        <dbReference type="RuleBase" id="RU367085"/>
    </source>
</evidence>
<dbReference type="Proteomes" id="UP001652741">
    <property type="component" value="Chromosome ssa04"/>
</dbReference>
<name>A0ABM3ERD0_SALSA</name>
<evidence type="ECO:0000256" key="2">
    <source>
        <dbReference type="ARBA" id="ARBA00010168"/>
    </source>
</evidence>
<keyword evidence="6 11" id="KW-0255">Endonuclease</keyword>
<feature type="domain" description="EndoU" evidence="12">
    <location>
        <begin position="4"/>
        <end position="114"/>
    </location>
</feature>
<evidence type="ECO:0000256" key="6">
    <source>
        <dbReference type="ARBA" id="ARBA00022759"/>
    </source>
</evidence>
<gene>
    <name evidence="14" type="primary">LOC123723863</name>
</gene>
<evidence type="ECO:0000313" key="13">
    <source>
        <dbReference type="Proteomes" id="UP001652741"/>
    </source>
</evidence>
<comment type="catalytic activity">
    <reaction evidence="11">
        <text>ribonucleotidyl-uridine-RNA = a 5'-end dephospho-uridine-RNA + a 3'-end 2',3'-cyclophospho-ribonucleotide-RNA</text>
        <dbReference type="Rhea" id="RHEA:67792"/>
        <dbReference type="Rhea" id="RHEA-COMP:10464"/>
        <dbReference type="Rhea" id="RHEA-COMP:17354"/>
        <dbReference type="Rhea" id="RHEA-COMP:17356"/>
        <dbReference type="ChEBI" id="CHEBI:83064"/>
        <dbReference type="ChEBI" id="CHEBI:173117"/>
        <dbReference type="ChEBI" id="CHEBI:173224"/>
    </reaction>
</comment>
<dbReference type="Pfam" id="PF09412">
    <property type="entry name" value="XendoU"/>
    <property type="match status" value="1"/>
</dbReference>
<dbReference type="InterPro" id="IPR039787">
    <property type="entry name" value="ENDOU"/>
</dbReference>